<dbReference type="HOGENOM" id="CLU_2615990_0_0_11"/>
<accession>L1MB45</accession>
<keyword evidence="2" id="KW-1185">Reference proteome</keyword>
<gene>
    <name evidence="1" type="ORF">HMPREF9997_02335</name>
</gene>
<dbReference type="EMBL" id="AMEM01000039">
    <property type="protein sequence ID" value="EKX88219.1"/>
    <property type="molecule type" value="Genomic_DNA"/>
</dbReference>
<dbReference type="AlphaFoldDB" id="L1MB45"/>
<reference evidence="1 2" key="1">
    <citation type="submission" date="2012-05" db="EMBL/GenBank/DDBJ databases">
        <authorList>
            <person name="Weinstock G."/>
            <person name="Sodergren E."/>
            <person name="Lobos E.A."/>
            <person name="Fulton L."/>
            <person name="Fulton R."/>
            <person name="Courtney L."/>
            <person name="Fronick C."/>
            <person name="O'Laughlin M."/>
            <person name="Godfrey J."/>
            <person name="Wilson R.M."/>
            <person name="Miner T."/>
            <person name="Farmer C."/>
            <person name="Delehaunty K."/>
            <person name="Cordes M."/>
            <person name="Minx P."/>
            <person name="Tomlinson C."/>
            <person name="Chen J."/>
            <person name="Wollam A."/>
            <person name="Pepin K.H."/>
            <person name="Bhonagiri V."/>
            <person name="Zhang X."/>
            <person name="Suruliraj S."/>
            <person name="Warren W."/>
            <person name="Mitreva M."/>
            <person name="Mardis E.R."/>
            <person name="Wilson R.K."/>
        </authorList>
    </citation>
    <scope>NUCLEOTIDE SEQUENCE [LARGE SCALE GENOMIC DNA]</scope>
    <source>
        <strain evidence="1 2">F0235</strain>
    </source>
</reference>
<sequence length="78" mass="8911">MGSIFAIPIFLALSHLSRYRKRAFGILNEVKTVIFLGIAMIPLLKNMPNFQFGLRLKLFLSVRFQSVLRGVIMVKCLI</sequence>
<proteinExistence type="predicted"/>
<evidence type="ECO:0000313" key="2">
    <source>
        <dbReference type="Proteomes" id="UP000010445"/>
    </source>
</evidence>
<name>L1MB45_9CORY</name>
<dbReference type="STRING" id="1035195.HMPREF9997_02335"/>
<organism evidence="1 2">
    <name type="scientific">Corynebacterium durum F0235</name>
    <dbReference type="NCBI Taxonomy" id="1035195"/>
    <lineage>
        <taxon>Bacteria</taxon>
        <taxon>Bacillati</taxon>
        <taxon>Actinomycetota</taxon>
        <taxon>Actinomycetes</taxon>
        <taxon>Mycobacteriales</taxon>
        <taxon>Corynebacteriaceae</taxon>
        <taxon>Corynebacterium</taxon>
    </lineage>
</organism>
<evidence type="ECO:0000313" key="1">
    <source>
        <dbReference type="EMBL" id="EKX88219.1"/>
    </source>
</evidence>
<dbReference type="Proteomes" id="UP000010445">
    <property type="component" value="Unassembled WGS sequence"/>
</dbReference>
<protein>
    <submittedName>
        <fullName evidence="1">Uncharacterized protein</fullName>
    </submittedName>
</protein>
<comment type="caution">
    <text evidence="1">The sequence shown here is derived from an EMBL/GenBank/DDBJ whole genome shotgun (WGS) entry which is preliminary data.</text>
</comment>